<name>A0A1B9ISA8_9TREE</name>
<feature type="region of interest" description="Disordered" evidence="1">
    <location>
        <begin position="740"/>
        <end position="787"/>
    </location>
</feature>
<evidence type="ECO:0000259" key="2">
    <source>
        <dbReference type="PROSITE" id="PS50969"/>
    </source>
</evidence>
<dbReference type="OrthoDB" id="1711508at2759"/>
<evidence type="ECO:0000313" key="4">
    <source>
        <dbReference type="Proteomes" id="UP000092583"/>
    </source>
</evidence>
<dbReference type="InterPro" id="IPR004274">
    <property type="entry name" value="FCP1_dom"/>
</dbReference>
<dbReference type="PANTHER" id="PTHR12210">
    <property type="entry name" value="DULLARD PROTEIN PHOSPHATASE"/>
    <property type="match status" value="1"/>
</dbReference>
<feature type="compositionally biased region" description="Basic and acidic residues" evidence="1">
    <location>
        <begin position="648"/>
        <end position="664"/>
    </location>
</feature>
<feature type="region of interest" description="Disordered" evidence="1">
    <location>
        <begin position="86"/>
        <end position="173"/>
    </location>
</feature>
<reference evidence="4" key="2">
    <citation type="submission" date="2013-12" db="EMBL/GenBank/DDBJ databases">
        <title>Evolution of pathogenesis and genome organization in the Tremellales.</title>
        <authorList>
            <person name="Cuomo C."/>
            <person name="Litvintseva A."/>
            <person name="Heitman J."/>
            <person name="Chen Y."/>
            <person name="Sun S."/>
            <person name="Springer D."/>
            <person name="Dromer F."/>
            <person name="Young S."/>
            <person name="Zeng Q."/>
            <person name="Chapman S."/>
            <person name="Gujja S."/>
            <person name="Saif S."/>
            <person name="Birren B."/>
        </authorList>
    </citation>
    <scope>NUCLEOTIDE SEQUENCE [LARGE SCALE GENOMIC DNA]</scope>
    <source>
        <strain evidence="4">CBS 10435</strain>
    </source>
</reference>
<dbReference type="STRING" id="1331196.A0A1B9ISA8"/>
<dbReference type="InterPro" id="IPR023214">
    <property type="entry name" value="HAD_sf"/>
</dbReference>
<feature type="compositionally biased region" description="Polar residues" evidence="1">
    <location>
        <begin position="740"/>
        <end position="752"/>
    </location>
</feature>
<accession>A0A1B9ISA8</accession>
<dbReference type="EMBL" id="KI669462">
    <property type="protein sequence ID" value="OCF58304.1"/>
    <property type="molecule type" value="Genomic_DNA"/>
</dbReference>
<organism evidence="3 4">
    <name type="scientific">Kwoniella mangroviensis CBS 10435</name>
    <dbReference type="NCBI Taxonomy" id="1331196"/>
    <lineage>
        <taxon>Eukaryota</taxon>
        <taxon>Fungi</taxon>
        <taxon>Dikarya</taxon>
        <taxon>Basidiomycota</taxon>
        <taxon>Agaricomycotina</taxon>
        <taxon>Tremellomycetes</taxon>
        <taxon>Tremellales</taxon>
        <taxon>Cryptococcaceae</taxon>
        <taxon>Kwoniella</taxon>
    </lineage>
</organism>
<dbReference type="InterPro" id="IPR050365">
    <property type="entry name" value="TIM50"/>
</dbReference>
<feature type="region of interest" description="Disordered" evidence="1">
    <location>
        <begin position="579"/>
        <end position="629"/>
    </location>
</feature>
<gene>
    <name evidence="3" type="ORF">L486_04335</name>
</gene>
<feature type="compositionally biased region" description="Basic residues" evidence="1">
    <location>
        <begin position="507"/>
        <end position="518"/>
    </location>
</feature>
<dbReference type="SUPFAM" id="SSF56784">
    <property type="entry name" value="HAD-like"/>
    <property type="match status" value="1"/>
</dbReference>
<evidence type="ECO:0000313" key="3">
    <source>
        <dbReference type="EMBL" id="OCF58304.1"/>
    </source>
</evidence>
<feature type="compositionally biased region" description="Pro residues" evidence="1">
    <location>
        <begin position="131"/>
        <end position="142"/>
    </location>
</feature>
<feature type="compositionally biased region" description="Polar residues" evidence="1">
    <location>
        <begin position="589"/>
        <end position="598"/>
    </location>
</feature>
<feature type="region of interest" description="Disordered" evidence="1">
    <location>
        <begin position="487"/>
        <end position="542"/>
    </location>
</feature>
<feature type="region of interest" description="Disordered" evidence="1">
    <location>
        <begin position="690"/>
        <end position="727"/>
    </location>
</feature>
<dbReference type="SMART" id="SM00577">
    <property type="entry name" value="CPDc"/>
    <property type="match status" value="1"/>
</dbReference>
<dbReference type="AlphaFoldDB" id="A0A1B9ISA8"/>
<sequence length="787" mass="89442">MSYSHPNARYPYRNESPYGQSRNGPVDYSGGESSSFRYGYGRDDYRNDYGGIYSGDDRYRSERNLPYGDRYTNHGYGDGFGYERRNDYNYNASRPYENPYPPQDQYRPTNNDRASTYIPPYQRGFSSPIQPSFPPYDRPPSPQSIRHYSTHAHSQPRTPFSRDRTVTPPPVNLPPREYLDLLRPNPAEPLKSERIIPKLLVLDLNGALVFRNRSSSADGRNSHPRPYLQSFLEYLFLPDLNSKRGGRGWEVFVWSSAQPHNVRGMVESAFGPRFIEGIWEEEAANTKSAREQEGEGRLLDVWARDKMGLTDNDYSRKVQTTKDLRKVLDHLRHLSSDTNQPLWDFDEKRIVLLDDSPLKAIYQPFNQLVIPEFGKDEYQNSKLAAFSPGLQEGSLDQTLLAVIGILDELRYVNNVPFWIKSGGLLDPNGLPLSVSVDSKEDKKIQLEHLPTHDSFTHWFSNKEIFDGWVEQGKIALKEKGIDIKHGISPDHNFISQSQKTKETRTHPPVKLRNKHNRGYHTNNGIDDDEFSPPPPSPSQMNPLDVARYIDSLICSTSNLTVEQKDSLVVAREIISELHSQHPQAHAAGQDTSNGNNIVNREGISGNEKSPYRSSAPVLSPPLNPGTQNIARDFVDGANLLSEGFRTSKGSESRRQRQNEYRSEFSKAKILNPKLTNKEFRKKFKAIKKDSSALQGDLAEVGESGSENDKEEIEADQARNEDEDEDVRVISKMEFINNYQKNLSSSSQHQNPDQIEINDALSEFSYGAGSRSRDGSKKKLRSDSWSGE</sequence>
<dbReference type="Gene3D" id="3.40.50.1000">
    <property type="entry name" value="HAD superfamily/HAD-like"/>
    <property type="match status" value="1"/>
</dbReference>
<protein>
    <recommendedName>
        <fullName evidence="2">FCP1 homology domain-containing protein</fullName>
    </recommendedName>
</protein>
<feature type="region of interest" description="Disordered" evidence="1">
    <location>
        <begin position="1"/>
        <end position="46"/>
    </location>
</feature>
<feature type="compositionally biased region" description="Acidic residues" evidence="1">
    <location>
        <begin position="708"/>
        <end position="725"/>
    </location>
</feature>
<evidence type="ECO:0000256" key="1">
    <source>
        <dbReference type="SAM" id="MobiDB-lite"/>
    </source>
</evidence>
<dbReference type="Proteomes" id="UP000092583">
    <property type="component" value="Unassembled WGS sequence"/>
</dbReference>
<dbReference type="PROSITE" id="PS50969">
    <property type="entry name" value="FCP1"/>
    <property type="match status" value="1"/>
</dbReference>
<dbReference type="Pfam" id="PF03031">
    <property type="entry name" value="NIF"/>
    <property type="match status" value="1"/>
</dbReference>
<dbReference type="InterPro" id="IPR036412">
    <property type="entry name" value="HAD-like_sf"/>
</dbReference>
<proteinExistence type="predicted"/>
<keyword evidence="4" id="KW-1185">Reference proteome</keyword>
<feature type="domain" description="FCP1 homology" evidence="2">
    <location>
        <begin position="193"/>
        <end position="393"/>
    </location>
</feature>
<feature type="region of interest" description="Disordered" evidence="1">
    <location>
        <begin position="644"/>
        <end position="664"/>
    </location>
</feature>
<reference evidence="3 4" key="1">
    <citation type="submission" date="2013-07" db="EMBL/GenBank/DDBJ databases">
        <title>The Genome Sequence of Kwoniella mangroviensis CBS10435.</title>
        <authorList>
            <consortium name="The Broad Institute Genome Sequencing Platform"/>
            <person name="Cuomo C."/>
            <person name="Litvintseva A."/>
            <person name="Chen Y."/>
            <person name="Heitman J."/>
            <person name="Sun S."/>
            <person name="Springer D."/>
            <person name="Dromer F."/>
            <person name="Young S.K."/>
            <person name="Zeng Q."/>
            <person name="Gargeya S."/>
            <person name="Fitzgerald M."/>
            <person name="Abouelleil A."/>
            <person name="Alvarado L."/>
            <person name="Berlin A.M."/>
            <person name="Chapman S.B."/>
            <person name="Dewar J."/>
            <person name="Goldberg J."/>
            <person name="Griggs A."/>
            <person name="Gujja S."/>
            <person name="Hansen M."/>
            <person name="Howarth C."/>
            <person name="Imamovic A."/>
            <person name="Larimer J."/>
            <person name="McCowan C."/>
            <person name="Murphy C."/>
            <person name="Pearson M."/>
            <person name="Priest M."/>
            <person name="Roberts A."/>
            <person name="Saif S."/>
            <person name="Shea T."/>
            <person name="Sykes S."/>
            <person name="Wortman J."/>
            <person name="Nusbaum C."/>
            <person name="Birren B."/>
        </authorList>
    </citation>
    <scope>NUCLEOTIDE SEQUENCE [LARGE SCALE GENOMIC DNA]</scope>
    <source>
        <strain evidence="3 4">CBS 10435</strain>
    </source>
</reference>